<reference evidence="1" key="1">
    <citation type="submission" date="2022-11" db="EMBL/GenBank/DDBJ databases">
        <title>Parathalassolutuus dongxingensis gen. nov., sp. nov., a novel member of family Oceanospirillaceae isolated from a coastal shrimp pond in Guangxi, China.</title>
        <authorList>
            <person name="Chen H."/>
        </authorList>
    </citation>
    <scope>NUCLEOTIDE SEQUENCE</scope>
    <source>
        <strain evidence="1">G-43</strain>
    </source>
</reference>
<keyword evidence="2" id="KW-1185">Reference proteome</keyword>
<name>A0A9X3IT16_9GAMM</name>
<comment type="caution">
    <text evidence="1">The sequence shown here is derived from an EMBL/GenBank/DDBJ whole genome shotgun (WGS) entry which is preliminary data.</text>
</comment>
<sequence length="173" mass="19600">MNLTTAVARSAFCLAVARINLPHIQMEKADGLDTEAFEKLLSKQTAFLRGELKSRDNLARFYEAFEAWRDARPEDDSLAWRISELSCAALYASIESLFDEECDDTALILNNIGDLYDEMDALGADTSGLRGYWADICQEFEAEFAEVRQLPLAKRYFQWLSEMDVSLFGVSND</sequence>
<evidence type="ECO:0000313" key="2">
    <source>
        <dbReference type="Proteomes" id="UP001150830"/>
    </source>
</evidence>
<organism evidence="1 2">
    <name type="scientific">Parathalassolituus penaei</name>
    <dbReference type="NCBI Taxonomy" id="2997323"/>
    <lineage>
        <taxon>Bacteria</taxon>
        <taxon>Pseudomonadati</taxon>
        <taxon>Pseudomonadota</taxon>
        <taxon>Gammaproteobacteria</taxon>
        <taxon>Oceanospirillales</taxon>
        <taxon>Oceanospirillaceae</taxon>
        <taxon>Parathalassolituus</taxon>
    </lineage>
</organism>
<dbReference type="EMBL" id="JAPNOA010000026">
    <property type="protein sequence ID" value="MCY0965454.1"/>
    <property type="molecule type" value="Genomic_DNA"/>
</dbReference>
<dbReference type="AlphaFoldDB" id="A0A9X3IT16"/>
<dbReference type="RefSeq" id="WP_283173665.1">
    <property type="nucleotide sequence ID" value="NZ_JAPNOA010000026.1"/>
</dbReference>
<proteinExistence type="predicted"/>
<gene>
    <name evidence="1" type="ORF">OUO13_09665</name>
</gene>
<evidence type="ECO:0000313" key="1">
    <source>
        <dbReference type="EMBL" id="MCY0965454.1"/>
    </source>
</evidence>
<dbReference type="Proteomes" id="UP001150830">
    <property type="component" value="Unassembled WGS sequence"/>
</dbReference>
<protein>
    <submittedName>
        <fullName evidence="1">Uncharacterized protein</fullName>
    </submittedName>
</protein>
<accession>A0A9X3IT16</accession>